<dbReference type="EMBL" id="JAZHXI010000012">
    <property type="protein sequence ID" value="KAL2065896.1"/>
    <property type="molecule type" value="Genomic_DNA"/>
</dbReference>
<evidence type="ECO:0000256" key="1">
    <source>
        <dbReference type="SAM" id="Phobius"/>
    </source>
</evidence>
<organism evidence="2 3">
    <name type="scientific">Oculimacula yallundae</name>
    <dbReference type="NCBI Taxonomy" id="86028"/>
    <lineage>
        <taxon>Eukaryota</taxon>
        <taxon>Fungi</taxon>
        <taxon>Dikarya</taxon>
        <taxon>Ascomycota</taxon>
        <taxon>Pezizomycotina</taxon>
        <taxon>Leotiomycetes</taxon>
        <taxon>Helotiales</taxon>
        <taxon>Ploettnerulaceae</taxon>
        <taxon>Oculimacula</taxon>
    </lineage>
</organism>
<protein>
    <submittedName>
        <fullName evidence="2">Uncharacterized protein</fullName>
    </submittedName>
</protein>
<keyword evidence="3" id="KW-1185">Reference proteome</keyword>
<dbReference type="Proteomes" id="UP001595075">
    <property type="component" value="Unassembled WGS sequence"/>
</dbReference>
<feature type="transmembrane region" description="Helical" evidence="1">
    <location>
        <begin position="66"/>
        <end position="88"/>
    </location>
</feature>
<sequence>MSTPRARVFASLARTQFRRQTPHVQSFGARRAYSMAEVQALPGKVVESMKGDWPRQGRRIVNGLQLYVPIVACLMFWPYAVAPIMTLAQTNL</sequence>
<comment type="caution">
    <text evidence="2">The sequence shown here is derived from an EMBL/GenBank/DDBJ whole genome shotgun (WGS) entry which is preliminary data.</text>
</comment>
<keyword evidence="1" id="KW-1133">Transmembrane helix</keyword>
<proteinExistence type="predicted"/>
<keyword evidence="1" id="KW-0812">Transmembrane</keyword>
<name>A0ABR4C9E6_9HELO</name>
<gene>
    <name evidence="2" type="ORF">VTL71DRAFT_3566</name>
</gene>
<evidence type="ECO:0000313" key="2">
    <source>
        <dbReference type="EMBL" id="KAL2065896.1"/>
    </source>
</evidence>
<accession>A0ABR4C9E6</accession>
<evidence type="ECO:0000313" key="3">
    <source>
        <dbReference type="Proteomes" id="UP001595075"/>
    </source>
</evidence>
<reference evidence="2 3" key="1">
    <citation type="journal article" date="2024" name="Commun. Biol.">
        <title>Comparative genomic analysis of thermophilic fungi reveals convergent evolutionary adaptations and gene losses.</title>
        <authorList>
            <person name="Steindorff A.S."/>
            <person name="Aguilar-Pontes M.V."/>
            <person name="Robinson A.J."/>
            <person name="Andreopoulos B."/>
            <person name="LaButti K."/>
            <person name="Kuo A."/>
            <person name="Mondo S."/>
            <person name="Riley R."/>
            <person name="Otillar R."/>
            <person name="Haridas S."/>
            <person name="Lipzen A."/>
            <person name="Grimwood J."/>
            <person name="Schmutz J."/>
            <person name="Clum A."/>
            <person name="Reid I.D."/>
            <person name="Moisan M.C."/>
            <person name="Butler G."/>
            <person name="Nguyen T.T.M."/>
            <person name="Dewar K."/>
            <person name="Conant G."/>
            <person name="Drula E."/>
            <person name="Henrissat B."/>
            <person name="Hansel C."/>
            <person name="Singer S."/>
            <person name="Hutchinson M.I."/>
            <person name="de Vries R.P."/>
            <person name="Natvig D.O."/>
            <person name="Powell A.J."/>
            <person name="Tsang A."/>
            <person name="Grigoriev I.V."/>
        </authorList>
    </citation>
    <scope>NUCLEOTIDE SEQUENCE [LARGE SCALE GENOMIC DNA]</scope>
    <source>
        <strain evidence="2 3">CBS 494.80</strain>
    </source>
</reference>
<keyword evidence="1" id="KW-0472">Membrane</keyword>